<dbReference type="STRING" id="299467.A0A443S198"/>
<feature type="signal peptide" evidence="1">
    <location>
        <begin position="1"/>
        <end position="19"/>
    </location>
</feature>
<comment type="caution">
    <text evidence="2">The sequence shown here is derived from an EMBL/GenBank/DDBJ whole genome shotgun (WGS) entry which is preliminary data.</text>
</comment>
<dbReference type="AlphaFoldDB" id="A0A443S198"/>
<dbReference type="Gene3D" id="3.30.465.10">
    <property type="match status" value="1"/>
</dbReference>
<evidence type="ECO:0000313" key="2">
    <source>
        <dbReference type="EMBL" id="RWS21318.1"/>
    </source>
</evidence>
<name>A0A443S198_9ACAR</name>
<keyword evidence="3" id="KW-1185">Reference proteome</keyword>
<evidence type="ECO:0000256" key="1">
    <source>
        <dbReference type="SAM" id="SignalP"/>
    </source>
</evidence>
<organism evidence="2 3">
    <name type="scientific">Leptotrombidium deliense</name>
    <dbReference type="NCBI Taxonomy" id="299467"/>
    <lineage>
        <taxon>Eukaryota</taxon>
        <taxon>Metazoa</taxon>
        <taxon>Ecdysozoa</taxon>
        <taxon>Arthropoda</taxon>
        <taxon>Chelicerata</taxon>
        <taxon>Arachnida</taxon>
        <taxon>Acari</taxon>
        <taxon>Acariformes</taxon>
        <taxon>Trombidiformes</taxon>
        <taxon>Prostigmata</taxon>
        <taxon>Anystina</taxon>
        <taxon>Parasitengona</taxon>
        <taxon>Trombiculoidea</taxon>
        <taxon>Trombiculidae</taxon>
        <taxon>Leptotrombidium</taxon>
    </lineage>
</organism>
<reference evidence="2 3" key="1">
    <citation type="journal article" date="2018" name="Gigascience">
        <title>Genomes of trombidid mites reveal novel predicted allergens and laterally-transferred genes associated with secondary metabolism.</title>
        <authorList>
            <person name="Dong X."/>
            <person name="Chaisiri K."/>
            <person name="Xia D."/>
            <person name="Armstrong S.D."/>
            <person name="Fang Y."/>
            <person name="Donnelly M.J."/>
            <person name="Kadowaki T."/>
            <person name="McGarry J.W."/>
            <person name="Darby A.C."/>
            <person name="Makepeace B.L."/>
        </authorList>
    </citation>
    <scope>NUCLEOTIDE SEQUENCE [LARGE SCALE GENOMIC DNA]</scope>
    <source>
        <strain evidence="2">UoL-UT</strain>
    </source>
</reference>
<dbReference type="InterPro" id="IPR016169">
    <property type="entry name" value="FAD-bd_PCMH_sub2"/>
</dbReference>
<sequence length="122" mass="13915">MYFKHFVILSIVLHFTSQSEYIELRSCLRKKKSTATIITPSDEQFEVANFQFVLSNPILPLGYIFVHSNDDVVKTIQCGRKLNLLFSIRGGAHSFAKYSFGSNQSWIIDTTGVQRLLPLVQD</sequence>
<gene>
    <name evidence="2" type="ORF">B4U80_14159</name>
</gene>
<keyword evidence="1" id="KW-0732">Signal</keyword>
<dbReference type="EMBL" id="NCKV01012807">
    <property type="protein sequence ID" value="RWS21318.1"/>
    <property type="molecule type" value="Genomic_DNA"/>
</dbReference>
<proteinExistence type="predicted"/>
<accession>A0A443S198</accession>
<evidence type="ECO:0000313" key="3">
    <source>
        <dbReference type="Proteomes" id="UP000288716"/>
    </source>
</evidence>
<dbReference type="GO" id="GO:0050660">
    <property type="term" value="F:flavin adenine dinucleotide binding"/>
    <property type="evidence" value="ECO:0007669"/>
    <property type="project" value="InterPro"/>
</dbReference>
<dbReference type="InterPro" id="IPR036318">
    <property type="entry name" value="FAD-bd_PCMH-like_sf"/>
</dbReference>
<dbReference type="Proteomes" id="UP000288716">
    <property type="component" value="Unassembled WGS sequence"/>
</dbReference>
<dbReference type="SUPFAM" id="SSF56176">
    <property type="entry name" value="FAD-binding/transporter-associated domain-like"/>
    <property type="match status" value="1"/>
</dbReference>
<dbReference type="VEuPathDB" id="VectorBase:LDEU010722"/>
<protein>
    <submittedName>
        <fullName evidence="2">FAD linked oxidase domain protein-like protein</fullName>
    </submittedName>
</protein>
<feature type="chain" id="PRO_5019200966" evidence="1">
    <location>
        <begin position="20"/>
        <end position="122"/>
    </location>
</feature>